<evidence type="ECO:0000313" key="2">
    <source>
        <dbReference type="EMBL" id="KDP40889.1"/>
    </source>
</evidence>
<dbReference type="AlphaFoldDB" id="A0A067L9U7"/>
<sequence length="272" mass="31621">MASEVAEQSLPSSDRQNIPAPVTLNEINAIISILHRMRQGESTLVYGCMNCYMYNLLGNLKDPEPLDALIQSCILKHLAALYASENIRDSKKADYYIRYLLYLMIAEKTTGFLDERASVILQLCKFLRTMVCLEDSLYVLSLHSLRDLAEKANYVLLDRYKILFPEWQTLPMFDDLAYRLLKDLHQCITSPSTKETMDSLISDFRDFKALSRLLYHAIQEQKEKQEDKGKEEEEEEEEKAAPISSERYKNDGRKLSIHYICFKLLHDIEFLL</sequence>
<evidence type="ECO:0000256" key="1">
    <source>
        <dbReference type="SAM" id="MobiDB-lite"/>
    </source>
</evidence>
<protein>
    <submittedName>
        <fullName evidence="2">Uncharacterized protein</fullName>
    </submittedName>
</protein>
<feature type="region of interest" description="Disordered" evidence="1">
    <location>
        <begin position="221"/>
        <end position="245"/>
    </location>
</feature>
<name>A0A067L9U7_JATCU</name>
<organism evidence="2 3">
    <name type="scientific">Jatropha curcas</name>
    <name type="common">Barbados nut</name>
    <dbReference type="NCBI Taxonomy" id="180498"/>
    <lineage>
        <taxon>Eukaryota</taxon>
        <taxon>Viridiplantae</taxon>
        <taxon>Streptophyta</taxon>
        <taxon>Embryophyta</taxon>
        <taxon>Tracheophyta</taxon>
        <taxon>Spermatophyta</taxon>
        <taxon>Magnoliopsida</taxon>
        <taxon>eudicotyledons</taxon>
        <taxon>Gunneridae</taxon>
        <taxon>Pentapetalae</taxon>
        <taxon>rosids</taxon>
        <taxon>fabids</taxon>
        <taxon>Malpighiales</taxon>
        <taxon>Euphorbiaceae</taxon>
        <taxon>Crotonoideae</taxon>
        <taxon>Jatropheae</taxon>
        <taxon>Jatropha</taxon>
    </lineage>
</organism>
<accession>A0A067L9U7</accession>
<feature type="compositionally biased region" description="Basic and acidic residues" evidence="1">
    <location>
        <begin position="221"/>
        <end position="231"/>
    </location>
</feature>
<dbReference type="Proteomes" id="UP000027138">
    <property type="component" value="Unassembled WGS sequence"/>
</dbReference>
<proteinExistence type="predicted"/>
<reference evidence="2 3" key="1">
    <citation type="journal article" date="2014" name="PLoS ONE">
        <title>Global Analysis of Gene Expression Profiles in Physic Nut (Jatropha curcas L.) Seedlings Exposed to Salt Stress.</title>
        <authorList>
            <person name="Zhang L."/>
            <person name="Zhang C."/>
            <person name="Wu P."/>
            <person name="Chen Y."/>
            <person name="Li M."/>
            <person name="Jiang H."/>
            <person name="Wu G."/>
        </authorList>
    </citation>
    <scope>NUCLEOTIDE SEQUENCE [LARGE SCALE GENOMIC DNA]</scope>
    <source>
        <strain evidence="3">cv. GZQX0401</strain>
        <tissue evidence="2">Young leaves</tissue>
    </source>
</reference>
<gene>
    <name evidence="2" type="ORF">JCGZ_24888</name>
</gene>
<dbReference type="EMBL" id="KK914327">
    <property type="protein sequence ID" value="KDP40889.1"/>
    <property type="molecule type" value="Genomic_DNA"/>
</dbReference>
<keyword evidence="3" id="KW-1185">Reference proteome</keyword>
<evidence type="ECO:0000313" key="3">
    <source>
        <dbReference type="Proteomes" id="UP000027138"/>
    </source>
</evidence>